<dbReference type="PROSITE" id="PS51910">
    <property type="entry name" value="GH18_2"/>
    <property type="match status" value="1"/>
</dbReference>
<dbReference type="RefSeq" id="WP_146520241.1">
    <property type="nucleotide sequence ID" value="NZ_CP151726.1"/>
</dbReference>
<reference evidence="5 6" key="1">
    <citation type="submission" date="2019-02" db="EMBL/GenBank/DDBJ databases">
        <title>Deep-cultivation of Planctomycetes and their phenomic and genomic characterization uncovers novel biology.</title>
        <authorList>
            <person name="Wiegand S."/>
            <person name="Jogler M."/>
            <person name="Boedeker C."/>
            <person name="Pinto D."/>
            <person name="Vollmers J."/>
            <person name="Rivas-Marin E."/>
            <person name="Kohn T."/>
            <person name="Peeters S.H."/>
            <person name="Heuer A."/>
            <person name="Rast P."/>
            <person name="Oberbeckmann S."/>
            <person name="Bunk B."/>
            <person name="Jeske O."/>
            <person name="Meyerdierks A."/>
            <person name="Storesund J.E."/>
            <person name="Kallscheuer N."/>
            <person name="Luecker S."/>
            <person name="Lage O.M."/>
            <person name="Pohl T."/>
            <person name="Merkel B.J."/>
            <person name="Hornburger P."/>
            <person name="Mueller R.-W."/>
            <person name="Bruemmer F."/>
            <person name="Labrenz M."/>
            <person name="Spormann A.M."/>
            <person name="Op Den Camp H."/>
            <person name="Overmann J."/>
            <person name="Amann R."/>
            <person name="Jetten M.S.M."/>
            <person name="Mascher T."/>
            <person name="Medema M.H."/>
            <person name="Devos D.P."/>
            <person name="Kaster A.-K."/>
            <person name="Ovreas L."/>
            <person name="Rohde M."/>
            <person name="Galperin M.Y."/>
            <person name="Jogler C."/>
        </authorList>
    </citation>
    <scope>NUCLEOTIDE SEQUENCE [LARGE SCALE GENOMIC DNA]</scope>
    <source>
        <strain evidence="5 6">Pla52n</strain>
    </source>
</reference>
<keyword evidence="6" id="KW-1185">Reference proteome</keyword>
<comment type="catalytic activity">
    <reaction evidence="1">
        <text>Random endo-hydrolysis of N-acetyl-beta-D-glucosaminide (1-&gt;4)-beta-linkages in chitin and chitodextrins.</text>
        <dbReference type="EC" id="3.2.1.14"/>
    </reaction>
</comment>
<evidence type="ECO:0000259" key="4">
    <source>
        <dbReference type="PROSITE" id="PS51910"/>
    </source>
</evidence>
<protein>
    <recommendedName>
        <fullName evidence="2">chitinase</fullName>
        <ecNumber evidence="2">3.2.1.14</ecNumber>
    </recommendedName>
</protein>
<feature type="chain" id="PRO_5022701543" description="chitinase" evidence="3">
    <location>
        <begin position="20"/>
        <end position="307"/>
    </location>
</feature>
<feature type="domain" description="GH18" evidence="4">
    <location>
        <begin position="27"/>
        <end position="307"/>
    </location>
</feature>
<dbReference type="PANTHER" id="PTHR11177">
    <property type="entry name" value="CHITINASE"/>
    <property type="match status" value="1"/>
</dbReference>
<dbReference type="Proteomes" id="UP000320176">
    <property type="component" value="Unassembled WGS sequence"/>
</dbReference>
<dbReference type="InterPro" id="IPR001223">
    <property type="entry name" value="Glyco_hydro18_cat"/>
</dbReference>
<evidence type="ECO:0000313" key="5">
    <source>
        <dbReference type="EMBL" id="TWU04910.1"/>
    </source>
</evidence>
<dbReference type="GO" id="GO:0008061">
    <property type="term" value="F:chitin binding"/>
    <property type="evidence" value="ECO:0007669"/>
    <property type="project" value="InterPro"/>
</dbReference>
<dbReference type="SUPFAM" id="SSF51445">
    <property type="entry name" value="(Trans)glycosidases"/>
    <property type="match status" value="1"/>
</dbReference>
<dbReference type="SMART" id="SM00636">
    <property type="entry name" value="Glyco_18"/>
    <property type="match status" value="1"/>
</dbReference>
<evidence type="ECO:0000256" key="2">
    <source>
        <dbReference type="ARBA" id="ARBA00012729"/>
    </source>
</evidence>
<keyword evidence="3" id="KW-0732">Signal</keyword>
<dbReference type="InterPro" id="IPR011583">
    <property type="entry name" value="Chitinase_II/V-like_cat"/>
</dbReference>
<dbReference type="PANTHER" id="PTHR11177:SF317">
    <property type="entry name" value="CHITINASE 12-RELATED"/>
    <property type="match status" value="1"/>
</dbReference>
<proteinExistence type="predicted"/>
<evidence type="ECO:0000313" key="6">
    <source>
        <dbReference type="Proteomes" id="UP000320176"/>
    </source>
</evidence>
<dbReference type="OrthoDB" id="9812811at2"/>
<dbReference type="EC" id="3.2.1.14" evidence="2"/>
<dbReference type="Gene3D" id="3.40.5.30">
    <property type="entry name" value="(Trans)glycosidases - domain 2"/>
    <property type="match status" value="1"/>
</dbReference>
<sequence precursor="true">MRPLLTFLSLAVGWFLSSAARGDDTDFVIVGYLPDYRVASIDPERLKPLTDLVYFSLRPTADGGLDGQNIPPATLKTLHEIKRIAKCRLLICVGGWERSDGFAEMAKSDEARRRFVAELRLFCQRNDFDGVDYDWEHPRDDGERAAYSQLIADTKEAFRQPGYSVTVAQAGWQDLGKATYAALDRVHLMSYDHDFPQATLAKATEDVERLIQWGCPAEKIAMGLPFYGRNREGAAKTYQELVILPSAKSGSDTVNGFAFNSESTVTNKVKWAADKQLAGVMIWEVGQDASDPRRSLLQAISRTALSL</sequence>
<accession>A0A5C6AZ02</accession>
<dbReference type="InterPro" id="IPR017853">
    <property type="entry name" value="GH"/>
</dbReference>
<evidence type="ECO:0000256" key="1">
    <source>
        <dbReference type="ARBA" id="ARBA00000822"/>
    </source>
</evidence>
<keyword evidence="5" id="KW-0326">Glycosidase</keyword>
<dbReference type="Pfam" id="PF00704">
    <property type="entry name" value="Glyco_hydro_18"/>
    <property type="match status" value="1"/>
</dbReference>
<dbReference type="EMBL" id="SJPN01000003">
    <property type="protein sequence ID" value="TWU04910.1"/>
    <property type="molecule type" value="Genomic_DNA"/>
</dbReference>
<organism evidence="5 6">
    <name type="scientific">Stieleria varia</name>
    <dbReference type="NCBI Taxonomy" id="2528005"/>
    <lineage>
        <taxon>Bacteria</taxon>
        <taxon>Pseudomonadati</taxon>
        <taxon>Planctomycetota</taxon>
        <taxon>Planctomycetia</taxon>
        <taxon>Pirellulales</taxon>
        <taxon>Pirellulaceae</taxon>
        <taxon>Stieleria</taxon>
    </lineage>
</organism>
<gene>
    <name evidence="5" type="primary">chiA1</name>
    <name evidence="5" type="ORF">Pla52n_29550</name>
</gene>
<dbReference type="InterPro" id="IPR050314">
    <property type="entry name" value="Glycosyl_Hydrlase_18"/>
</dbReference>
<dbReference type="GO" id="GO:0008843">
    <property type="term" value="F:endochitinase activity"/>
    <property type="evidence" value="ECO:0007669"/>
    <property type="project" value="UniProtKB-EC"/>
</dbReference>
<feature type="signal peptide" evidence="3">
    <location>
        <begin position="1"/>
        <end position="19"/>
    </location>
</feature>
<evidence type="ECO:0000256" key="3">
    <source>
        <dbReference type="SAM" id="SignalP"/>
    </source>
</evidence>
<dbReference type="Gene3D" id="3.20.20.80">
    <property type="entry name" value="Glycosidases"/>
    <property type="match status" value="1"/>
</dbReference>
<dbReference type="AlphaFoldDB" id="A0A5C6AZ02"/>
<keyword evidence="5" id="KW-0378">Hydrolase</keyword>
<name>A0A5C6AZ02_9BACT</name>
<comment type="caution">
    <text evidence="5">The sequence shown here is derived from an EMBL/GenBank/DDBJ whole genome shotgun (WGS) entry which is preliminary data.</text>
</comment>
<dbReference type="GO" id="GO:0005975">
    <property type="term" value="P:carbohydrate metabolic process"/>
    <property type="evidence" value="ECO:0007669"/>
    <property type="project" value="InterPro"/>
</dbReference>